<accession>A0A1H7P455</accession>
<dbReference type="GO" id="GO:0004803">
    <property type="term" value="F:transposase activity"/>
    <property type="evidence" value="ECO:0007669"/>
    <property type="project" value="InterPro"/>
</dbReference>
<dbReference type="GO" id="GO:0006313">
    <property type="term" value="P:DNA transposition"/>
    <property type="evidence" value="ECO:0007669"/>
    <property type="project" value="InterPro"/>
</dbReference>
<evidence type="ECO:0000313" key="1">
    <source>
        <dbReference type="EMBL" id="SEL30045.1"/>
    </source>
</evidence>
<name>A0A1H7P455_9RHOB</name>
<dbReference type="Pfam" id="PF01527">
    <property type="entry name" value="HTH_Tnp_1"/>
    <property type="match status" value="1"/>
</dbReference>
<protein>
    <submittedName>
        <fullName evidence="1">Transposase</fullName>
    </submittedName>
</protein>
<dbReference type="Gene3D" id="1.10.10.60">
    <property type="entry name" value="Homeodomain-like"/>
    <property type="match status" value="1"/>
</dbReference>
<proteinExistence type="predicted"/>
<dbReference type="SUPFAM" id="SSF46689">
    <property type="entry name" value="Homeodomain-like"/>
    <property type="match status" value="1"/>
</dbReference>
<gene>
    <name evidence="1" type="ORF">SAMN05443999_104297</name>
</gene>
<reference evidence="1 2" key="1">
    <citation type="submission" date="2016-10" db="EMBL/GenBank/DDBJ databases">
        <authorList>
            <person name="de Groot N.N."/>
        </authorList>
    </citation>
    <scope>NUCLEOTIDE SEQUENCE [LARGE SCALE GENOMIC DNA]</scope>
    <source>
        <strain evidence="1 2">DSM 100674</strain>
    </source>
</reference>
<dbReference type="InterPro" id="IPR002514">
    <property type="entry name" value="Transposase_8"/>
</dbReference>
<dbReference type="EMBL" id="FOAG01000004">
    <property type="protein sequence ID" value="SEL30045.1"/>
    <property type="molecule type" value="Genomic_DNA"/>
</dbReference>
<sequence>MSSQNRFTDEFKRDAVAQVVDRGYAVSEVAERLGVSIKSLYTWKAQFATPAKDSLAKGWRRRRIVDIASINSDCDALRST</sequence>
<organism evidence="1 2">
    <name type="scientific">Roseovarius azorensis</name>
    <dbReference type="NCBI Taxonomy" id="1287727"/>
    <lineage>
        <taxon>Bacteria</taxon>
        <taxon>Pseudomonadati</taxon>
        <taxon>Pseudomonadota</taxon>
        <taxon>Alphaproteobacteria</taxon>
        <taxon>Rhodobacterales</taxon>
        <taxon>Roseobacteraceae</taxon>
        <taxon>Roseovarius</taxon>
    </lineage>
</organism>
<dbReference type="Proteomes" id="UP000199582">
    <property type="component" value="Unassembled WGS sequence"/>
</dbReference>
<dbReference type="AlphaFoldDB" id="A0A1H7P455"/>
<evidence type="ECO:0000313" key="2">
    <source>
        <dbReference type="Proteomes" id="UP000199582"/>
    </source>
</evidence>
<keyword evidence="2" id="KW-1185">Reference proteome</keyword>
<dbReference type="GO" id="GO:0003677">
    <property type="term" value="F:DNA binding"/>
    <property type="evidence" value="ECO:0007669"/>
    <property type="project" value="InterPro"/>
</dbReference>
<dbReference type="InterPro" id="IPR009057">
    <property type="entry name" value="Homeodomain-like_sf"/>
</dbReference>